<dbReference type="PANTHER" id="PTHR30008:SF0">
    <property type="entry name" value="EXODEOXYRIBONUCLEASE 7 LARGE SUBUNIT"/>
    <property type="match status" value="1"/>
</dbReference>
<keyword evidence="2 5" id="KW-0540">Nuclease</keyword>
<dbReference type="HOGENOM" id="CLU_023625_3_1_7"/>
<keyword evidence="7" id="KW-0175">Coiled coil</keyword>
<feature type="coiled-coil region" evidence="7">
    <location>
        <begin position="344"/>
        <end position="386"/>
    </location>
</feature>
<dbReference type="PANTHER" id="PTHR30008">
    <property type="entry name" value="EXODEOXYRIBONUCLEASE 7 LARGE SUBUNIT"/>
    <property type="match status" value="1"/>
</dbReference>
<feature type="region of interest" description="Disordered" evidence="8">
    <location>
        <begin position="451"/>
        <end position="501"/>
    </location>
</feature>
<dbReference type="EMBL" id="CP001804">
    <property type="protein sequence ID" value="ACY19271.1"/>
    <property type="molecule type" value="Genomic_DNA"/>
</dbReference>
<organism evidence="11 12">
    <name type="scientific">Haliangium ochraceum (strain DSM 14365 / JCM 11303 / SMP-2)</name>
    <dbReference type="NCBI Taxonomy" id="502025"/>
    <lineage>
        <taxon>Bacteria</taxon>
        <taxon>Pseudomonadati</taxon>
        <taxon>Myxococcota</taxon>
        <taxon>Polyangia</taxon>
        <taxon>Haliangiales</taxon>
        <taxon>Kofleriaceae</taxon>
        <taxon>Haliangium</taxon>
    </lineage>
</organism>
<dbReference type="eggNOG" id="COG1570">
    <property type="taxonomic scope" value="Bacteria"/>
</dbReference>
<keyword evidence="3 5" id="KW-0378">Hydrolase</keyword>
<dbReference type="GO" id="GO:0005737">
    <property type="term" value="C:cytoplasm"/>
    <property type="evidence" value="ECO:0007669"/>
    <property type="project" value="UniProtKB-SubCell"/>
</dbReference>
<evidence type="ECO:0000256" key="5">
    <source>
        <dbReference type="HAMAP-Rule" id="MF_00378"/>
    </source>
</evidence>
<accession>D0LUE8</accession>
<feature type="compositionally biased region" description="Basic and acidic residues" evidence="8">
    <location>
        <begin position="8"/>
        <end position="21"/>
    </location>
</feature>
<evidence type="ECO:0000256" key="8">
    <source>
        <dbReference type="SAM" id="MobiDB-lite"/>
    </source>
</evidence>
<dbReference type="GO" id="GO:0008855">
    <property type="term" value="F:exodeoxyribonuclease VII activity"/>
    <property type="evidence" value="ECO:0007669"/>
    <property type="project" value="UniProtKB-UniRule"/>
</dbReference>
<feature type="domain" description="Exonuclease VII large subunit C-terminal" evidence="9">
    <location>
        <begin position="138"/>
        <end position="449"/>
    </location>
</feature>
<comment type="catalytic activity">
    <reaction evidence="5 6">
        <text>Exonucleolytic cleavage in either 5'- to 3'- or 3'- to 5'-direction to yield nucleoside 5'-phosphates.</text>
        <dbReference type="EC" id="3.1.11.6"/>
    </reaction>
</comment>
<gene>
    <name evidence="5" type="primary">xseA</name>
    <name evidence="11" type="ordered locus">Hoch_6807</name>
</gene>
<keyword evidence="1 5" id="KW-0963">Cytoplasm</keyword>
<evidence type="ECO:0000256" key="3">
    <source>
        <dbReference type="ARBA" id="ARBA00022801"/>
    </source>
</evidence>
<dbReference type="HAMAP" id="MF_00378">
    <property type="entry name" value="Exonuc_7_L"/>
    <property type="match status" value="1"/>
</dbReference>
<proteinExistence type="inferred from homology"/>
<feature type="coiled-coil region" evidence="7">
    <location>
        <begin position="285"/>
        <end position="312"/>
    </location>
</feature>
<evidence type="ECO:0000259" key="10">
    <source>
        <dbReference type="Pfam" id="PF13742"/>
    </source>
</evidence>
<protein>
    <recommendedName>
        <fullName evidence="5">Exodeoxyribonuclease 7 large subunit</fullName>
        <ecNumber evidence="5">3.1.11.6</ecNumber>
    </recommendedName>
    <alternativeName>
        <fullName evidence="5">Exodeoxyribonuclease VII large subunit</fullName>
        <shortName evidence="5">Exonuclease VII large subunit</shortName>
    </alternativeName>
</protein>
<name>D0LUE8_HALO1</name>
<feature type="region of interest" description="Disordered" evidence="8">
    <location>
        <begin position="1"/>
        <end position="24"/>
    </location>
</feature>
<dbReference type="Proteomes" id="UP000001880">
    <property type="component" value="Chromosome"/>
</dbReference>
<comment type="similarity">
    <text evidence="5 6">Belongs to the XseA family.</text>
</comment>
<dbReference type="GO" id="GO:0006308">
    <property type="term" value="P:DNA catabolic process"/>
    <property type="evidence" value="ECO:0007669"/>
    <property type="project" value="UniProtKB-UniRule"/>
</dbReference>
<dbReference type="Pfam" id="PF02601">
    <property type="entry name" value="Exonuc_VII_L"/>
    <property type="match status" value="1"/>
</dbReference>
<keyword evidence="12" id="KW-1185">Reference proteome</keyword>
<evidence type="ECO:0000313" key="12">
    <source>
        <dbReference type="Proteomes" id="UP000001880"/>
    </source>
</evidence>
<dbReference type="GO" id="GO:0003676">
    <property type="term" value="F:nucleic acid binding"/>
    <property type="evidence" value="ECO:0007669"/>
    <property type="project" value="InterPro"/>
</dbReference>
<dbReference type="SUPFAM" id="SSF51395">
    <property type="entry name" value="FMN-linked oxidoreductases"/>
    <property type="match status" value="1"/>
</dbReference>
<dbReference type="Pfam" id="PF13742">
    <property type="entry name" value="tRNA_anti_2"/>
    <property type="match status" value="1"/>
</dbReference>
<comment type="function">
    <text evidence="5">Bidirectionally degrades single-stranded DNA into large acid-insoluble oligonucleotides, which are then degraded further into small acid-soluble oligonucleotides.</text>
</comment>
<evidence type="ECO:0000256" key="6">
    <source>
        <dbReference type="RuleBase" id="RU004355"/>
    </source>
</evidence>
<dbReference type="InterPro" id="IPR020579">
    <property type="entry name" value="Exonuc_VII_lsu_C"/>
</dbReference>
<reference evidence="11 12" key="1">
    <citation type="journal article" date="2010" name="Stand. Genomic Sci.">
        <title>Complete genome sequence of Haliangium ochraceum type strain (SMP-2).</title>
        <authorList>
            <consortium name="US DOE Joint Genome Institute (JGI-PGF)"/>
            <person name="Ivanova N."/>
            <person name="Daum C."/>
            <person name="Lang E."/>
            <person name="Abt B."/>
            <person name="Kopitz M."/>
            <person name="Saunders E."/>
            <person name="Lapidus A."/>
            <person name="Lucas S."/>
            <person name="Glavina Del Rio T."/>
            <person name="Nolan M."/>
            <person name="Tice H."/>
            <person name="Copeland A."/>
            <person name="Cheng J.F."/>
            <person name="Chen F."/>
            <person name="Bruce D."/>
            <person name="Goodwin L."/>
            <person name="Pitluck S."/>
            <person name="Mavromatis K."/>
            <person name="Pati A."/>
            <person name="Mikhailova N."/>
            <person name="Chen A."/>
            <person name="Palaniappan K."/>
            <person name="Land M."/>
            <person name="Hauser L."/>
            <person name="Chang Y.J."/>
            <person name="Jeffries C.D."/>
            <person name="Detter J.C."/>
            <person name="Brettin T."/>
            <person name="Rohde M."/>
            <person name="Goker M."/>
            <person name="Bristow J."/>
            <person name="Markowitz V."/>
            <person name="Eisen J.A."/>
            <person name="Hugenholtz P."/>
            <person name="Kyrpides N.C."/>
            <person name="Klenk H.P."/>
        </authorList>
    </citation>
    <scope>NUCLEOTIDE SEQUENCE [LARGE SCALE GENOMIC DNA]</scope>
    <source>
        <strain evidence="12">DSM 14365 / CIP 107738 / JCM 11303 / AJ 13395 / SMP-2</strain>
    </source>
</reference>
<dbReference type="InterPro" id="IPR025824">
    <property type="entry name" value="OB-fold_nuc-bd_dom"/>
</dbReference>
<dbReference type="KEGG" id="hoh:Hoch_6807"/>
<comment type="subunit">
    <text evidence="5">Heterooligomer composed of large and small subunits.</text>
</comment>
<evidence type="ECO:0000256" key="4">
    <source>
        <dbReference type="ARBA" id="ARBA00022839"/>
    </source>
</evidence>
<evidence type="ECO:0000256" key="7">
    <source>
        <dbReference type="SAM" id="Coils"/>
    </source>
</evidence>
<feature type="compositionally biased region" description="Basic residues" evidence="8">
    <location>
        <begin position="485"/>
        <end position="501"/>
    </location>
</feature>
<dbReference type="CDD" id="cd04489">
    <property type="entry name" value="ExoVII_LU_OBF"/>
    <property type="match status" value="1"/>
</dbReference>
<dbReference type="GO" id="GO:0009318">
    <property type="term" value="C:exodeoxyribonuclease VII complex"/>
    <property type="evidence" value="ECO:0007669"/>
    <property type="project" value="UniProtKB-UniRule"/>
</dbReference>
<evidence type="ECO:0000256" key="2">
    <source>
        <dbReference type="ARBA" id="ARBA00022722"/>
    </source>
</evidence>
<comment type="subcellular location">
    <subcellularLocation>
        <location evidence="5 6">Cytoplasm</location>
    </subcellularLocation>
</comment>
<dbReference type="EC" id="3.1.11.6" evidence="5"/>
<feature type="domain" description="OB-fold nucleic acid binding" evidence="10">
    <location>
        <begin position="22"/>
        <end position="112"/>
    </location>
</feature>
<evidence type="ECO:0000259" key="9">
    <source>
        <dbReference type="Pfam" id="PF02601"/>
    </source>
</evidence>
<evidence type="ECO:0000256" key="1">
    <source>
        <dbReference type="ARBA" id="ARBA00022490"/>
    </source>
</evidence>
<dbReference type="InterPro" id="IPR003753">
    <property type="entry name" value="Exonuc_VII_L"/>
</dbReference>
<dbReference type="AlphaFoldDB" id="D0LUE8"/>
<dbReference type="NCBIfam" id="TIGR00237">
    <property type="entry name" value="xseA"/>
    <property type="match status" value="1"/>
</dbReference>
<dbReference type="STRING" id="502025.Hoch_6807"/>
<evidence type="ECO:0000313" key="11">
    <source>
        <dbReference type="EMBL" id="ACY19271.1"/>
    </source>
</evidence>
<sequence>MDAPAAEGRAEDVRPGSRERPLSVSQTVGAAGRVLQQRIGTVWIEGEIASLSRPSSGHLYFSLKDQRSQMRAVMWRSAAQRLRFRIEDGQTLRCHGELGIYERDGKFQFYAKYAEPAGLGAEALALEQLKRKLAAEGLFDEARKRPLPPLPRRIGLVTSKSGAAVRDVIRAVQRRFPVPILVADAVVQGREAPARIVRALRAIAQTDVDLVIVGRGGGAASDLAAFNDEQVVRAVAACPVPVISAVGHEIDMSLTDLAADRRAATPTAAGEMAVPVLADLAALLVEEERRLHRELSLLLQDYRQELDQLARSADAAWSRTTAARRRALGELRTRLEMRHPRAQLVAHRGVLSELENRMHVAEQRRRERARRELEQLSERVHTAGRQRLDGAGRDFALLVARLRAMSPLQVLERGYALAVGPAGVVTDAAQLAPGDALQVRLARGELDCRVESVHPPGADGGEGSKAKAKAKSKSESKSKSTSKATSKKAAKAPSTRARRRE</sequence>
<keyword evidence="4 5" id="KW-0269">Exonuclease</keyword>